<reference evidence="2" key="1">
    <citation type="journal article" date="2023" name="G3 (Bethesda)">
        <title>A reference genome for the long-term kleptoplast-retaining sea slug Elysia crispata morphotype clarki.</title>
        <authorList>
            <person name="Eastman K.E."/>
            <person name="Pendleton A.L."/>
            <person name="Shaikh M.A."/>
            <person name="Suttiyut T."/>
            <person name="Ogas R."/>
            <person name="Tomko P."/>
            <person name="Gavelis G."/>
            <person name="Widhalm J.R."/>
            <person name="Wisecaver J.H."/>
        </authorList>
    </citation>
    <scope>NUCLEOTIDE SEQUENCE</scope>
    <source>
        <strain evidence="2">ECLA1</strain>
    </source>
</reference>
<dbReference type="Proteomes" id="UP001283361">
    <property type="component" value="Unassembled WGS sequence"/>
</dbReference>
<gene>
    <name evidence="2" type="ORF">RRG08_007828</name>
</gene>
<keyword evidence="3" id="KW-1185">Reference proteome</keyword>
<organism evidence="2 3">
    <name type="scientific">Elysia crispata</name>
    <name type="common">lettuce slug</name>
    <dbReference type="NCBI Taxonomy" id="231223"/>
    <lineage>
        <taxon>Eukaryota</taxon>
        <taxon>Metazoa</taxon>
        <taxon>Spiralia</taxon>
        <taxon>Lophotrochozoa</taxon>
        <taxon>Mollusca</taxon>
        <taxon>Gastropoda</taxon>
        <taxon>Heterobranchia</taxon>
        <taxon>Euthyneura</taxon>
        <taxon>Panpulmonata</taxon>
        <taxon>Sacoglossa</taxon>
        <taxon>Placobranchoidea</taxon>
        <taxon>Plakobranchidae</taxon>
        <taxon>Elysia</taxon>
    </lineage>
</organism>
<dbReference type="EMBL" id="JAWDGP010007407">
    <property type="protein sequence ID" value="KAK3720204.1"/>
    <property type="molecule type" value="Genomic_DNA"/>
</dbReference>
<feature type="region of interest" description="Disordered" evidence="1">
    <location>
        <begin position="25"/>
        <end position="49"/>
    </location>
</feature>
<feature type="compositionally biased region" description="Polar residues" evidence="1">
    <location>
        <begin position="34"/>
        <end position="43"/>
    </location>
</feature>
<protein>
    <submittedName>
        <fullName evidence="2">Uncharacterized protein</fullName>
    </submittedName>
</protein>
<proteinExistence type="predicted"/>
<accession>A0AAE1CNI0</accession>
<evidence type="ECO:0000313" key="2">
    <source>
        <dbReference type="EMBL" id="KAK3720204.1"/>
    </source>
</evidence>
<sequence length="100" mass="11467">MFIFLFPNSPIRNFYENASLLPGQQCGRSGRKPTPSSEVSVSIRTPDPLNMRSESDKRVARGLTKLFFKPNSLLKSWKTTSWKKFIVPWTYCCTYAGRSL</sequence>
<name>A0AAE1CNI0_9GAST</name>
<evidence type="ECO:0000256" key="1">
    <source>
        <dbReference type="SAM" id="MobiDB-lite"/>
    </source>
</evidence>
<comment type="caution">
    <text evidence="2">The sequence shown here is derived from an EMBL/GenBank/DDBJ whole genome shotgun (WGS) entry which is preliminary data.</text>
</comment>
<dbReference type="AlphaFoldDB" id="A0AAE1CNI0"/>
<evidence type="ECO:0000313" key="3">
    <source>
        <dbReference type="Proteomes" id="UP001283361"/>
    </source>
</evidence>